<dbReference type="GO" id="GO:0007162">
    <property type="term" value="P:negative regulation of cell adhesion"/>
    <property type="evidence" value="ECO:0007669"/>
    <property type="project" value="TreeGrafter"/>
</dbReference>
<evidence type="ECO:0000313" key="4">
    <source>
        <dbReference type="Proteomes" id="UP000886611"/>
    </source>
</evidence>
<dbReference type="AlphaFoldDB" id="A0A8X7XM15"/>
<feature type="non-terminal residue" evidence="3">
    <location>
        <position position="643"/>
    </location>
</feature>
<dbReference type="GO" id="GO:0017154">
    <property type="term" value="F:semaphorin receptor activity"/>
    <property type="evidence" value="ECO:0007669"/>
    <property type="project" value="InterPro"/>
</dbReference>
<sequence length="643" mass="74366">MMNHLDCDPSAGDDTSLGQCFAELQTDMTDLTKELNRSQGIPFLEYKHFVTRTFFPKMCSNYERSCVQPIHQNQTHAIMTPEESHPLLQEWKSCNQVKPNMEEGITLFSTLLNNKHFLITFVHALEQQKDFAVRDRCNLASLLTIALHGKLEYFTSIMKDLLIDLIDASASKNPKLMLRRTESVVEKMLTNWMSICMYSYLKETVGEPFFLLLCAIKQQINKGSIDAITGKARYTLNEEWLLRENIEAKPLNINVSFQGCGMDSLTVRVMNTDTVSQVKEKILEAFYKNLPFSQWPRVEDVDLEWFASSNDSRILRDLDDTSVMEDGKKKLNAVSHYKIPDGASLAMSLKDKRDDTLGRVKDLDTDKYFHLVSTYTSHHVSFDTVKKLISYTAQVLPNDEQMETKKSYRQSHRKKVLPEIYLTRLLSTKGTLQKFLDDLFQAILSIPKDKPPFAVKYFFDFLEEQADKRGITDPDTLHIWKTNSLPLRFWVNILKNPQFVFDIDKTDHMDACLSVIAQAFIDACSISDLQLGKDSPTNKLLYAKEIPEYKKTVQRYYQQIQEMTPLSEQEMNAHLAEESRKYRNEFNTNLALTEIYNYAKRYRTQVVSALDANPTTRRTQLQHKFEQVIALVEDNIYECSSEA</sequence>
<dbReference type="InterPro" id="IPR031148">
    <property type="entry name" value="Plexin"/>
</dbReference>
<evidence type="ECO:0000259" key="2">
    <source>
        <dbReference type="Pfam" id="PF20170"/>
    </source>
</evidence>
<dbReference type="Proteomes" id="UP000886611">
    <property type="component" value="Unassembled WGS sequence"/>
</dbReference>
<organism evidence="3 4">
    <name type="scientific">Polypterus senegalus</name>
    <name type="common">Senegal bichir</name>
    <dbReference type="NCBI Taxonomy" id="55291"/>
    <lineage>
        <taxon>Eukaryota</taxon>
        <taxon>Metazoa</taxon>
        <taxon>Chordata</taxon>
        <taxon>Craniata</taxon>
        <taxon>Vertebrata</taxon>
        <taxon>Euteleostomi</taxon>
        <taxon>Actinopterygii</taxon>
        <taxon>Polypteriformes</taxon>
        <taxon>Polypteridae</taxon>
        <taxon>Polypterus</taxon>
    </lineage>
</organism>
<dbReference type="GO" id="GO:0050772">
    <property type="term" value="P:positive regulation of axonogenesis"/>
    <property type="evidence" value="ECO:0007669"/>
    <property type="project" value="TreeGrafter"/>
</dbReference>
<dbReference type="FunFam" id="1.10.506.10:FF:000024">
    <property type="entry name" value="Plexin D1"/>
    <property type="match status" value="1"/>
</dbReference>
<dbReference type="PANTHER" id="PTHR22625:SF7">
    <property type="entry name" value="PLEXIN-D1"/>
    <property type="match status" value="1"/>
</dbReference>
<name>A0A8X7XM15_POLSE</name>
<dbReference type="InterPro" id="IPR046800">
    <property type="entry name" value="Plexin_RBD"/>
</dbReference>
<dbReference type="FunFam" id="3.10.20.90:FF:000098">
    <property type="entry name" value="Plexin D1"/>
    <property type="match status" value="1"/>
</dbReference>
<keyword evidence="4" id="KW-1185">Reference proteome</keyword>
<gene>
    <name evidence="3" type="primary">Plxnd1_1</name>
    <name evidence="3" type="ORF">GTO96_0005300</name>
</gene>
<dbReference type="GO" id="GO:0002116">
    <property type="term" value="C:semaphorin receptor complex"/>
    <property type="evidence" value="ECO:0007669"/>
    <property type="project" value="TreeGrafter"/>
</dbReference>
<accession>A0A8X7XM15</accession>
<dbReference type="InterPro" id="IPR008936">
    <property type="entry name" value="Rho_GTPase_activation_prot"/>
</dbReference>
<comment type="caution">
    <text evidence="3">The sequence shown here is derived from an EMBL/GenBank/DDBJ whole genome shotgun (WGS) entry which is preliminary data.</text>
</comment>
<feature type="domain" description="Plexin cytoplasmic RasGAP" evidence="1">
    <location>
        <begin position="40"/>
        <end position="606"/>
    </location>
</feature>
<dbReference type="InterPro" id="IPR013548">
    <property type="entry name" value="Plexin_cytoplasmic_RasGAP_dom"/>
</dbReference>
<dbReference type="Pfam" id="PF08337">
    <property type="entry name" value="Plexin_cytopl"/>
    <property type="match status" value="1"/>
</dbReference>
<dbReference type="PANTHER" id="PTHR22625">
    <property type="entry name" value="PLEXIN"/>
    <property type="match status" value="1"/>
</dbReference>
<evidence type="ECO:0000313" key="3">
    <source>
        <dbReference type="EMBL" id="KAG2471033.1"/>
    </source>
</evidence>
<protein>
    <submittedName>
        <fullName evidence="3">PLXD1 protein</fullName>
    </submittedName>
</protein>
<dbReference type="GO" id="GO:0005886">
    <property type="term" value="C:plasma membrane"/>
    <property type="evidence" value="ECO:0007669"/>
    <property type="project" value="TreeGrafter"/>
</dbReference>
<evidence type="ECO:0000259" key="1">
    <source>
        <dbReference type="Pfam" id="PF08337"/>
    </source>
</evidence>
<dbReference type="Gene3D" id="1.10.506.10">
    <property type="entry name" value="GTPase Activation - p120gap, domain 1"/>
    <property type="match status" value="2"/>
</dbReference>
<feature type="non-terminal residue" evidence="3">
    <location>
        <position position="1"/>
    </location>
</feature>
<dbReference type="EMBL" id="JAATIS010000094">
    <property type="protein sequence ID" value="KAG2471033.1"/>
    <property type="molecule type" value="Genomic_DNA"/>
</dbReference>
<dbReference type="GO" id="GO:0030334">
    <property type="term" value="P:regulation of cell migration"/>
    <property type="evidence" value="ECO:0007669"/>
    <property type="project" value="TreeGrafter"/>
</dbReference>
<reference evidence="3 4" key="1">
    <citation type="journal article" date="2021" name="Cell">
        <title>Tracing the genetic footprints of vertebrate landing in non-teleost ray-finned fishes.</title>
        <authorList>
            <person name="Bi X."/>
            <person name="Wang K."/>
            <person name="Yang L."/>
            <person name="Pan H."/>
            <person name="Jiang H."/>
            <person name="Wei Q."/>
            <person name="Fang M."/>
            <person name="Yu H."/>
            <person name="Zhu C."/>
            <person name="Cai Y."/>
            <person name="He Y."/>
            <person name="Gan X."/>
            <person name="Zeng H."/>
            <person name="Yu D."/>
            <person name="Zhu Y."/>
            <person name="Jiang H."/>
            <person name="Qiu Q."/>
            <person name="Yang H."/>
            <person name="Zhang Y.E."/>
            <person name="Wang W."/>
            <person name="Zhu M."/>
            <person name="He S."/>
            <person name="Zhang G."/>
        </authorList>
    </citation>
    <scope>NUCLEOTIDE SEQUENCE [LARGE SCALE GENOMIC DNA]</scope>
    <source>
        <strain evidence="3">Bchr_013</strain>
    </source>
</reference>
<dbReference type="GO" id="GO:0008360">
    <property type="term" value="P:regulation of cell shape"/>
    <property type="evidence" value="ECO:0007669"/>
    <property type="project" value="TreeGrafter"/>
</dbReference>
<dbReference type="Pfam" id="PF20170">
    <property type="entry name" value="Plexin_RBD"/>
    <property type="match status" value="1"/>
</dbReference>
<dbReference type="GO" id="GO:0043542">
    <property type="term" value="P:endothelial cell migration"/>
    <property type="evidence" value="ECO:0007669"/>
    <property type="project" value="TreeGrafter"/>
</dbReference>
<feature type="domain" description="Plexin cytoplasmic RhoGTPase-binding" evidence="2">
    <location>
        <begin position="236"/>
        <end position="347"/>
    </location>
</feature>
<dbReference type="SUPFAM" id="SSF48350">
    <property type="entry name" value="GTPase activation domain, GAP"/>
    <property type="match status" value="1"/>
</dbReference>
<proteinExistence type="predicted"/>